<organism evidence="1 2">
    <name type="scientific">Prorocentrum cordatum</name>
    <dbReference type="NCBI Taxonomy" id="2364126"/>
    <lineage>
        <taxon>Eukaryota</taxon>
        <taxon>Sar</taxon>
        <taxon>Alveolata</taxon>
        <taxon>Dinophyceae</taxon>
        <taxon>Prorocentrales</taxon>
        <taxon>Prorocentraceae</taxon>
        <taxon>Prorocentrum</taxon>
    </lineage>
</organism>
<evidence type="ECO:0000313" key="1">
    <source>
        <dbReference type="EMBL" id="CAK0903496.1"/>
    </source>
</evidence>
<sequence>ALETSFVRTRWAELLRGVNHELFDTFRQLLPRAAIASANTAQRDMHCLQLFGGQSGAHQVTNSVFASGLQGFVCDDLGKPPGAASSDAIKWALRAQQRGSAWVVMTAAAPPAPAIGLAILCWLRGAEVCVTARSGQTAPVWDAMARTITPISFTTCMGAFGAGEPLSTN</sequence>
<reference evidence="1" key="1">
    <citation type="submission" date="2023-10" db="EMBL/GenBank/DDBJ databases">
        <authorList>
            <person name="Chen Y."/>
            <person name="Shah S."/>
            <person name="Dougan E. K."/>
            <person name="Thang M."/>
            <person name="Chan C."/>
        </authorList>
    </citation>
    <scope>NUCLEOTIDE SEQUENCE [LARGE SCALE GENOMIC DNA]</scope>
</reference>
<accession>A0ABN9XTX5</accession>
<dbReference type="Proteomes" id="UP001189429">
    <property type="component" value="Unassembled WGS sequence"/>
</dbReference>
<feature type="non-terminal residue" evidence="1">
    <location>
        <position position="169"/>
    </location>
</feature>
<feature type="non-terminal residue" evidence="1">
    <location>
        <position position="1"/>
    </location>
</feature>
<protein>
    <submittedName>
        <fullName evidence="1">Uncharacterized protein</fullName>
    </submittedName>
</protein>
<comment type="caution">
    <text evidence="1">The sequence shown here is derived from an EMBL/GenBank/DDBJ whole genome shotgun (WGS) entry which is preliminary data.</text>
</comment>
<proteinExistence type="predicted"/>
<name>A0ABN9XTX5_9DINO</name>
<keyword evidence="2" id="KW-1185">Reference proteome</keyword>
<gene>
    <name evidence="1" type="ORF">PCOR1329_LOCUS79806</name>
</gene>
<evidence type="ECO:0000313" key="2">
    <source>
        <dbReference type="Proteomes" id="UP001189429"/>
    </source>
</evidence>
<dbReference type="EMBL" id="CAUYUJ010021242">
    <property type="protein sequence ID" value="CAK0903496.1"/>
    <property type="molecule type" value="Genomic_DNA"/>
</dbReference>